<name>A0A0V0TWP2_9BILA</name>
<keyword evidence="2" id="KW-1185">Reference proteome</keyword>
<sequence length="59" mass="6831">MCQLQKPFIPHVRGGETDLKNVSTTVKITYLSTIDDIEEQTPSRFLTDVLQTVHYDDYE</sequence>
<proteinExistence type="predicted"/>
<accession>A0A0V0TWP2</accession>
<dbReference type="AlphaFoldDB" id="A0A0V0TWP2"/>
<dbReference type="EMBL" id="JYDJ01000119">
    <property type="protein sequence ID" value="KRX43468.1"/>
    <property type="molecule type" value="Genomic_DNA"/>
</dbReference>
<evidence type="ECO:0000313" key="1">
    <source>
        <dbReference type="EMBL" id="KRX43468.1"/>
    </source>
</evidence>
<reference evidence="1 2" key="1">
    <citation type="submission" date="2015-01" db="EMBL/GenBank/DDBJ databases">
        <title>Evolution of Trichinella species and genotypes.</title>
        <authorList>
            <person name="Korhonen P.K."/>
            <person name="Edoardo P."/>
            <person name="Giuseppe L.R."/>
            <person name="Gasser R.B."/>
        </authorList>
    </citation>
    <scope>NUCLEOTIDE SEQUENCE [LARGE SCALE GENOMIC DNA]</scope>
    <source>
        <strain evidence="1">ISS417</strain>
    </source>
</reference>
<evidence type="ECO:0000313" key="2">
    <source>
        <dbReference type="Proteomes" id="UP000055048"/>
    </source>
</evidence>
<protein>
    <submittedName>
        <fullName evidence="1">Uncharacterized protein</fullName>
    </submittedName>
</protein>
<dbReference type="Proteomes" id="UP000055048">
    <property type="component" value="Unassembled WGS sequence"/>
</dbReference>
<comment type="caution">
    <text evidence="1">The sequence shown here is derived from an EMBL/GenBank/DDBJ whole genome shotgun (WGS) entry which is preliminary data.</text>
</comment>
<organism evidence="1 2">
    <name type="scientific">Trichinella murrelli</name>
    <dbReference type="NCBI Taxonomy" id="144512"/>
    <lineage>
        <taxon>Eukaryota</taxon>
        <taxon>Metazoa</taxon>
        <taxon>Ecdysozoa</taxon>
        <taxon>Nematoda</taxon>
        <taxon>Enoplea</taxon>
        <taxon>Dorylaimia</taxon>
        <taxon>Trichinellida</taxon>
        <taxon>Trichinellidae</taxon>
        <taxon>Trichinella</taxon>
    </lineage>
</organism>
<gene>
    <name evidence="1" type="ORF">T05_4960</name>
</gene>